<evidence type="ECO:0000313" key="2">
    <source>
        <dbReference type="EMBL" id="RHZ96853.1"/>
    </source>
</evidence>
<gene>
    <name evidence="2" type="ORF">D1114_05165</name>
</gene>
<proteinExistence type="predicted"/>
<dbReference type="AlphaFoldDB" id="A0AAX1UP33"/>
<dbReference type="InterPro" id="IPR036291">
    <property type="entry name" value="NAD(P)-bd_dom_sf"/>
</dbReference>
<comment type="caution">
    <text evidence="2">The sequence shown here is derived from an EMBL/GenBank/DDBJ whole genome shotgun (WGS) entry which is preliminary data.</text>
</comment>
<evidence type="ECO:0000259" key="1">
    <source>
        <dbReference type="Pfam" id="PF01370"/>
    </source>
</evidence>
<dbReference type="EMBL" id="QWGP01000004">
    <property type="protein sequence ID" value="RHZ96853.1"/>
    <property type="molecule type" value="Genomic_DNA"/>
</dbReference>
<dbReference type="Gene3D" id="3.40.50.720">
    <property type="entry name" value="NAD(P)-binding Rossmann-like Domain"/>
    <property type="match status" value="1"/>
</dbReference>
<dbReference type="RefSeq" id="WP_118999471.1">
    <property type="nucleotide sequence ID" value="NZ_QWGP01000004.1"/>
</dbReference>
<dbReference type="InterPro" id="IPR001509">
    <property type="entry name" value="Epimerase_deHydtase"/>
</dbReference>
<name>A0AAX1UP33_CERSP</name>
<sequence>MASRLLVLGSTGRIGRFLRRAWAEPPEGLVPVWHGRDASADLQWDMLSAPFPGGAARVVLGLAGVTDRTGRLEDNVALGLAGCRAAEAAGAAHVFLLSSGAIYGSARSEDLREEDEPAPDTAYGAAKLRMEQEALDWSRTAGTGLTILRLGNVAGADALLGPKRPPGQAIVLDPVPGARGPVRTYIGPQSLAAVLARLARLADAGVALPSILNLGAPPPVDMADLLEAAGLDWRWGPPRPGVIPRVGLALDRLAALCPLPPDAGAPDRLVDEWRALA</sequence>
<organism evidence="2 3">
    <name type="scientific">Cereibacter sphaeroides</name>
    <name type="common">Rhodobacter sphaeroides</name>
    <dbReference type="NCBI Taxonomy" id="1063"/>
    <lineage>
        <taxon>Bacteria</taxon>
        <taxon>Pseudomonadati</taxon>
        <taxon>Pseudomonadota</taxon>
        <taxon>Alphaproteobacteria</taxon>
        <taxon>Rhodobacterales</taxon>
        <taxon>Paracoccaceae</taxon>
        <taxon>Cereibacter</taxon>
    </lineage>
</organism>
<reference evidence="2 3" key="1">
    <citation type="submission" date="2018-08" db="EMBL/GenBank/DDBJ databases">
        <title>Draft genome sequence of Rhodobacter sphaeroides FY.</title>
        <authorList>
            <person name="Rayyan A."/>
            <person name="Meyer T.E."/>
            <person name="Kyndt J.A."/>
        </authorList>
    </citation>
    <scope>NUCLEOTIDE SEQUENCE [LARGE SCALE GENOMIC DNA]</scope>
    <source>
        <strain evidence="2 3">FY</strain>
    </source>
</reference>
<dbReference type="Proteomes" id="UP000266305">
    <property type="component" value="Unassembled WGS sequence"/>
</dbReference>
<accession>A0AAX1UP33</accession>
<dbReference type="Pfam" id="PF01370">
    <property type="entry name" value="Epimerase"/>
    <property type="match status" value="1"/>
</dbReference>
<evidence type="ECO:0000313" key="3">
    <source>
        <dbReference type="Proteomes" id="UP000266305"/>
    </source>
</evidence>
<feature type="domain" description="NAD-dependent epimerase/dehydratase" evidence="1">
    <location>
        <begin position="6"/>
        <end position="157"/>
    </location>
</feature>
<protein>
    <submittedName>
        <fullName evidence="2">NAD(P)-dependent oxidoreductase</fullName>
    </submittedName>
</protein>
<dbReference type="SUPFAM" id="SSF51735">
    <property type="entry name" value="NAD(P)-binding Rossmann-fold domains"/>
    <property type="match status" value="1"/>
</dbReference>